<dbReference type="EMBL" id="JACVVK020000091">
    <property type="protein sequence ID" value="KAK7493599.1"/>
    <property type="molecule type" value="Genomic_DNA"/>
</dbReference>
<protein>
    <submittedName>
        <fullName evidence="1">Uncharacterized protein</fullName>
    </submittedName>
</protein>
<accession>A0ABD0L389</accession>
<comment type="caution">
    <text evidence="1">The sequence shown here is derived from an EMBL/GenBank/DDBJ whole genome shotgun (WGS) entry which is preliminary data.</text>
</comment>
<evidence type="ECO:0000313" key="1">
    <source>
        <dbReference type="EMBL" id="KAK7493599.1"/>
    </source>
</evidence>
<gene>
    <name evidence="1" type="ORF">BaRGS_00015111</name>
</gene>
<name>A0ABD0L389_9CAEN</name>
<reference evidence="1 2" key="1">
    <citation type="journal article" date="2023" name="Sci. Data">
        <title>Genome assembly of the Korean intertidal mud-creeper Batillaria attramentaria.</title>
        <authorList>
            <person name="Patra A.K."/>
            <person name="Ho P.T."/>
            <person name="Jun S."/>
            <person name="Lee S.J."/>
            <person name="Kim Y."/>
            <person name="Won Y.J."/>
        </authorList>
    </citation>
    <scope>NUCLEOTIDE SEQUENCE [LARGE SCALE GENOMIC DNA]</scope>
    <source>
        <strain evidence="1">Wonlab-2016</strain>
    </source>
</reference>
<proteinExistence type="predicted"/>
<dbReference type="Proteomes" id="UP001519460">
    <property type="component" value="Unassembled WGS sequence"/>
</dbReference>
<keyword evidence="2" id="KW-1185">Reference proteome</keyword>
<dbReference type="AlphaFoldDB" id="A0ABD0L389"/>
<sequence length="108" mass="11921">MALISRTPTPPHHPPTLSPDLEINNDALYSSCEIYDSLNGGKAIEEFPGLSIFQSAAAAGMPQCVLDECNHNMHIHQDDKCSNTLWEEESYSWKALGSRTTTLHMGCM</sequence>
<evidence type="ECO:0000313" key="2">
    <source>
        <dbReference type="Proteomes" id="UP001519460"/>
    </source>
</evidence>
<organism evidence="1 2">
    <name type="scientific">Batillaria attramentaria</name>
    <dbReference type="NCBI Taxonomy" id="370345"/>
    <lineage>
        <taxon>Eukaryota</taxon>
        <taxon>Metazoa</taxon>
        <taxon>Spiralia</taxon>
        <taxon>Lophotrochozoa</taxon>
        <taxon>Mollusca</taxon>
        <taxon>Gastropoda</taxon>
        <taxon>Caenogastropoda</taxon>
        <taxon>Sorbeoconcha</taxon>
        <taxon>Cerithioidea</taxon>
        <taxon>Batillariidae</taxon>
        <taxon>Batillaria</taxon>
    </lineage>
</organism>